<dbReference type="PANTHER" id="PTHR11709">
    <property type="entry name" value="MULTI-COPPER OXIDASE"/>
    <property type="match status" value="1"/>
</dbReference>
<dbReference type="GO" id="GO:0016491">
    <property type="term" value="F:oxidoreductase activity"/>
    <property type="evidence" value="ECO:0007669"/>
    <property type="project" value="UniProtKB-KW"/>
</dbReference>
<dbReference type="InterPro" id="IPR008972">
    <property type="entry name" value="Cupredoxin"/>
</dbReference>
<sequence>FQPNFSNSTLNQVTSGVSPQSLPANQNIIFYDTANAGIELVFVNNIHSFHLHGHSFYVVERGNGTTPDSSAYNLVNPPYRDTVTIPPTG</sequence>
<reference evidence="7" key="1">
    <citation type="submission" date="2021-06" db="EMBL/GenBank/DDBJ databases">
        <authorList>
            <person name="Kallberg Y."/>
            <person name="Tangrot J."/>
            <person name="Rosling A."/>
        </authorList>
    </citation>
    <scope>NUCLEOTIDE SEQUENCE</scope>
    <source>
        <strain evidence="7">FL130A</strain>
    </source>
</reference>
<accession>A0A9N9N561</accession>
<protein>
    <submittedName>
        <fullName evidence="7">14431_t:CDS:1</fullName>
    </submittedName>
</protein>
<dbReference type="Pfam" id="PF07731">
    <property type="entry name" value="Cu-oxidase_2"/>
    <property type="match status" value="1"/>
</dbReference>
<name>A0A9N9N561_9GLOM</name>
<evidence type="ECO:0000256" key="3">
    <source>
        <dbReference type="ARBA" id="ARBA00023002"/>
    </source>
</evidence>
<dbReference type="InterPro" id="IPR011706">
    <property type="entry name" value="Cu-oxidase_C"/>
</dbReference>
<dbReference type="Proteomes" id="UP000789508">
    <property type="component" value="Unassembled WGS sequence"/>
</dbReference>
<dbReference type="EMBL" id="CAJVPS010019539">
    <property type="protein sequence ID" value="CAG8701451.1"/>
    <property type="molecule type" value="Genomic_DNA"/>
</dbReference>
<keyword evidence="4" id="KW-0186">Copper</keyword>
<comment type="similarity">
    <text evidence="1">Belongs to the multicopper oxidase family.</text>
</comment>
<evidence type="ECO:0000313" key="7">
    <source>
        <dbReference type="EMBL" id="CAG8701451.1"/>
    </source>
</evidence>
<evidence type="ECO:0000256" key="1">
    <source>
        <dbReference type="ARBA" id="ARBA00010609"/>
    </source>
</evidence>
<keyword evidence="8" id="KW-1185">Reference proteome</keyword>
<organism evidence="7 8">
    <name type="scientific">Ambispora leptoticha</name>
    <dbReference type="NCBI Taxonomy" id="144679"/>
    <lineage>
        <taxon>Eukaryota</taxon>
        <taxon>Fungi</taxon>
        <taxon>Fungi incertae sedis</taxon>
        <taxon>Mucoromycota</taxon>
        <taxon>Glomeromycotina</taxon>
        <taxon>Glomeromycetes</taxon>
        <taxon>Archaeosporales</taxon>
        <taxon>Ambisporaceae</taxon>
        <taxon>Ambispora</taxon>
    </lineage>
</organism>
<dbReference type="InterPro" id="IPR045087">
    <property type="entry name" value="Cu-oxidase_fam"/>
</dbReference>
<evidence type="ECO:0000256" key="4">
    <source>
        <dbReference type="ARBA" id="ARBA00023008"/>
    </source>
</evidence>
<evidence type="ECO:0000256" key="5">
    <source>
        <dbReference type="SAM" id="MobiDB-lite"/>
    </source>
</evidence>
<evidence type="ECO:0000259" key="6">
    <source>
        <dbReference type="Pfam" id="PF07731"/>
    </source>
</evidence>
<feature type="region of interest" description="Disordered" evidence="5">
    <location>
        <begin position="1"/>
        <end position="22"/>
    </location>
</feature>
<dbReference type="SUPFAM" id="SSF49503">
    <property type="entry name" value="Cupredoxins"/>
    <property type="match status" value="1"/>
</dbReference>
<evidence type="ECO:0000256" key="2">
    <source>
        <dbReference type="ARBA" id="ARBA00022723"/>
    </source>
</evidence>
<keyword evidence="3" id="KW-0560">Oxidoreductase</keyword>
<keyword evidence="2" id="KW-0479">Metal-binding</keyword>
<proteinExistence type="inferred from homology"/>
<dbReference type="GO" id="GO:0005507">
    <property type="term" value="F:copper ion binding"/>
    <property type="evidence" value="ECO:0007669"/>
    <property type="project" value="InterPro"/>
</dbReference>
<dbReference type="Gene3D" id="2.60.40.420">
    <property type="entry name" value="Cupredoxins - blue copper proteins"/>
    <property type="match status" value="1"/>
</dbReference>
<comment type="caution">
    <text evidence="7">The sequence shown here is derived from an EMBL/GenBank/DDBJ whole genome shotgun (WGS) entry which is preliminary data.</text>
</comment>
<gene>
    <name evidence="7" type="ORF">ALEPTO_LOCUS11592</name>
</gene>
<dbReference type="OrthoDB" id="2121828at2759"/>
<feature type="domain" description="Plastocyanin-like" evidence="6">
    <location>
        <begin position="5"/>
        <end position="89"/>
    </location>
</feature>
<dbReference type="AlphaFoldDB" id="A0A9N9N561"/>
<dbReference type="PANTHER" id="PTHR11709:SF394">
    <property type="entry name" value="FI03373P-RELATED"/>
    <property type="match status" value="1"/>
</dbReference>
<feature type="non-terminal residue" evidence="7">
    <location>
        <position position="1"/>
    </location>
</feature>
<evidence type="ECO:0000313" key="8">
    <source>
        <dbReference type="Proteomes" id="UP000789508"/>
    </source>
</evidence>